<evidence type="ECO:0000256" key="7">
    <source>
        <dbReference type="ARBA" id="ARBA00023242"/>
    </source>
</evidence>
<dbReference type="Pfam" id="PF04082">
    <property type="entry name" value="Fungal_trans"/>
    <property type="match status" value="1"/>
</dbReference>
<feature type="compositionally biased region" description="Polar residues" evidence="8">
    <location>
        <begin position="508"/>
        <end position="519"/>
    </location>
</feature>
<dbReference type="PANTHER" id="PTHR31668:SF18">
    <property type="entry name" value="MALTOSE FERMENTATION REGULATORY PROTEIN MAL13-RELATED"/>
    <property type="match status" value="1"/>
</dbReference>
<dbReference type="CDD" id="cd00067">
    <property type="entry name" value="GAL4"/>
    <property type="match status" value="1"/>
</dbReference>
<dbReference type="InterPro" id="IPR007219">
    <property type="entry name" value="XnlR_reg_dom"/>
</dbReference>
<dbReference type="OrthoDB" id="2740448at2759"/>
<comment type="subcellular location">
    <subcellularLocation>
        <location evidence="1">Nucleus</location>
    </subcellularLocation>
</comment>
<dbReference type="PROSITE" id="PS00463">
    <property type="entry name" value="ZN2_CY6_FUNGAL_1"/>
    <property type="match status" value="1"/>
</dbReference>
<keyword evidence="5" id="KW-0238">DNA-binding</keyword>
<keyword evidence="7" id="KW-0539">Nucleus</keyword>
<evidence type="ECO:0000256" key="4">
    <source>
        <dbReference type="ARBA" id="ARBA00023015"/>
    </source>
</evidence>
<dbReference type="GO" id="GO:0008270">
    <property type="term" value="F:zinc ion binding"/>
    <property type="evidence" value="ECO:0007669"/>
    <property type="project" value="InterPro"/>
</dbReference>
<feature type="domain" description="Zn(2)-C6 fungal-type" evidence="9">
    <location>
        <begin position="18"/>
        <end position="47"/>
    </location>
</feature>
<feature type="region of interest" description="Disordered" evidence="8">
    <location>
        <begin position="48"/>
        <end position="107"/>
    </location>
</feature>
<dbReference type="PROSITE" id="PS50048">
    <property type="entry name" value="ZN2_CY6_FUNGAL_2"/>
    <property type="match status" value="1"/>
</dbReference>
<dbReference type="SUPFAM" id="SSF57701">
    <property type="entry name" value="Zn2/Cys6 DNA-binding domain"/>
    <property type="match status" value="1"/>
</dbReference>
<protein>
    <recommendedName>
        <fullName evidence="9">Zn(2)-C6 fungal-type domain-containing protein</fullName>
    </recommendedName>
</protein>
<keyword evidence="2" id="KW-0479">Metal-binding</keyword>
<evidence type="ECO:0000256" key="1">
    <source>
        <dbReference type="ARBA" id="ARBA00004123"/>
    </source>
</evidence>
<name>A0A1J7JYY8_9PEZI</name>
<dbReference type="GO" id="GO:0000981">
    <property type="term" value="F:DNA-binding transcription factor activity, RNA polymerase II-specific"/>
    <property type="evidence" value="ECO:0007669"/>
    <property type="project" value="InterPro"/>
</dbReference>
<evidence type="ECO:0000256" key="6">
    <source>
        <dbReference type="ARBA" id="ARBA00023163"/>
    </source>
</evidence>
<dbReference type="CDD" id="cd12148">
    <property type="entry name" value="fungal_TF_MHR"/>
    <property type="match status" value="1"/>
</dbReference>
<dbReference type="InterPro" id="IPR036864">
    <property type="entry name" value="Zn2-C6_fun-type_DNA-bd_sf"/>
</dbReference>
<gene>
    <name evidence="10" type="ORF">CONLIGDRAFT_570066</name>
</gene>
<dbReference type="AlphaFoldDB" id="A0A1J7JYY8"/>
<evidence type="ECO:0000313" key="11">
    <source>
        <dbReference type="Proteomes" id="UP000182658"/>
    </source>
</evidence>
<keyword evidence="3" id="KW-0862">Zinc</keyword>
<accession>A0A1J7JYY8</accession>
<dbReference type="EMBL" id="KV875094">
    <property type="protein sequence ID" value="OIW33050.1"/>
    <property type="molecule type" value="Genomic_DNA"/>
</dbReference>
<dbReference type="PANTHER" id="PTHR31668">
    <property type="entry name" value="GLUCOSE TRANSPORT TRANSCRIPTION REGULATOR RGT1-RELATED-RELATED"/>
    <property type="match status" value="1"/>
</dbReference>
<dbReference type="InterPro" id="IPR050797">
    <property type="entry name" value="Carb_Metab_Trans_Reg"/>
</dbReference>
<dbReference type="InParanoid" id="A0A1J7JYY8"/>
<dbReference type="GO" id="GO:0003677">
    <property type="term" value="F:DNA binding"/>
    <property type="evidence" value="ECO:0007669"/>
    <property type="project" value="UniProtKB-KW"/>
</dbReference>
<dbReference type="STRING" id="1408157.A0A1J7JYY8"/>
<dbReference type="Proteomes" id="UP000182658">
    <property type="component" value="Unassembled WGS sequence"/>
</dbReference>
<feature type="compositionally biased region" description="Polar residues" evidence="8">
    <location>
        <begin position="82"/>
        <end position="104"/>
    </location>
</feature>
<keyword evidence="11" id="KW-1185">Reference proteome</keyword>
<evidence type="ECO:0000256" key="3">
    <source>
        <dbReference type="ARBA" id="ARBA00022833"/>
    </source>
</evidence>
<dbReference type="InterPro" id="IPR001138">
    <property type="entry name" value="Zn2Cys6_DnaBD"/>
</dbReference>
<evidence type="ECO:0000313" key="10">
    <source>
        <dbReference type="EMBL" id="OIW33050.1"/>
    </source>
</evidence>
<keyword evidence="6" id="KW-0804">Transcription</keyword>
<evidence type="ECO:0000256" key="5">
    <source>
        <dbReference type="ARBA" id="ARBA00023125"/>
    </source>
</evidence>
<feature type="compositionally biased region" description="Basic and acidic residues" evidence="8">
    <location>
        <begin position="63"/>
        <end position="78"/>
    </location>
</feature>
<dbReference type="GO" id="GO:0005634">
    <property type="term" value="C:nucleus"/>
    <property type="evidence" value="ECO:0007669"/>
    <property type="project" value="UniProtKB-SubCell"/>
</dbReference>
<sequence length="519" mass="57875">MSSPSRSQRARRVPASHACDACAARKIRCDRASPCRRCSTLSIECTATRRRSKPGPKGPWAARRREARLAEDSWREAGDAASNESIQSLSPASQDDGQPQQPSAACSPDVSYRAVSTAALERYLGIFQLHLYPVWPVVDQDELRSRLRNSGDWEAYMLAAAISAVTIAQLQLSPEEHYDLVGDGARMAAEAWRIRASLDYLEHPSISTLLSSFFLHIAAANRREIRKAAFLLREAVTCAQLLGLDQAVYYRALPRDESQLQLRVVWLLFVTERGHSTRFDFPRILQLDPNLPALEADENTAILSPFINLCRLFRNFSHAVDGDGSPRTHETFAEMHARLRAAPESPHYSSDLQLADFKLTQQWMRVVLWKTSMYHVSLTADAEGDDSLSLGFPNQVARRVVQDLDTFPVHIVEFHGLGMEMKLFEIAMSLADILLCLPSALTSRESMRIGPRDVLGHLVQFMAGFRGGGDRAKLQLLYTKTYGTGASVFSIHPTPRKDDGLPCRPLSSDPSTSVKGIEW</sequence>
<evidence type="ECO:0000256" key="8">
    <source>
        <dbReference type="SAM" id="MobiDB-lite"/>
    </source>
</evidence>
<dbReference type="Gene3D" id="4.10.240.10">
    <property type="entry name" value="Zn(2)-C6 fungal-type DNA-binding domain"/>
    <property type="match status" value="1"/>
</dbReference>
<evidence type="ECO:0000256" key="2">
    <source>
        <dbReference type="ARBA" id="ARBA00022723"/>
    </source>
</evidence>
<dbReference type="FunCoup" id="A0A1J7JYY8">
    <property type="interactions" value="536"/>
</dbReference>
<dbReference type="SMART" id="SM00066">
    <property type="entry name" value="GAL4"/>
    <property type="match status" value="1"/>
</dbReference>
<organism evidence="10 11">
    <name type="scientific">Coniochaeta ligniaria NRRL 30616</name>
    <dbReference type="NCBI Taxonomy" id="1408157"/>
    <lineage>
        <taxon>Eukaryota</taxon>
        <taxon>Fungi</taxon>
        <taxon>Dikarya</taxon>
        <taxon>Ascomycota</taxon>
        <taxon>Pezizomycotina</taxon>
        <taxon>Sordariomycetes</taxon>
        <taxon>Sordariomycetidae</taxon>
        <taxon>Coniochaetales</taxon>
        <taxon>Coniochaetaceae</taxon>
        <taxon>Coniochaeta</taxon>
    </lineage>
</organism>
<dbReference type="GO" id="GO:0006351">
    <property type="term" value="P:DNA-templated transcription"/>
    <property type="evidence" value="ECO:0007669"/>
    <property type="project" value="InterPro"/>
</dbReference>
<keyword evidence="4" id="KW-0805">Transcription regulation</keyword>
<feature type="region of interest" description="Disordered" evidence="8">
    <location>
        <begin position="499"/>
        <end position="519"/>
    </location>
</feature>
<reference evidence="10 11" key="1">
    <citation type="submission" date="2016-10" db="EMBL/GenBank/DDBJ databases">
        <title>Draft genome sequence of Coniochaeta ligniaria NRRL30616, a lignocellulolytic fungus for bioabatement of inhibitors in plant biomass hydrolysates.</title>
        <authorList>
            <consortium name="DOE Joint Genome Institute"/>
            <person name="Jimenez D.J."/>
            <person name="Hector R.E."/>
            <person name="Riley R."/>
            <person name="Sun H."/>
            <person name="Grigoriev I.V."/>
            <person name="Van Elsas J.D."/>
            <person name="Nichols N.N."/>
        </authorList>
    </citation>
    <scope>NUCLEOTIDE SEQUENCE [LARGE SCALE GENOMIC DNA]</scope>
    <source>
        <strain evidence="10 11">NRRL 30616</strain>
    </source>
</reference>
<evidence type="ECO:0000259" key="9">
    <source>
        <dbReference type="PROSITE" id="PS50048"/>
    </source>
</evidence>
<proteinExistence type="predicted"/>
<dbReference type="Pfam" id="PF00172">
    <property type="entry name" value="Zn_clus"/>
    <property type="match status" value="1"/>
</dbReference>